<evidence type="ECO:0000313" key="1">
    <source>
        <dbReference type="EMBL" id="BDI30062.1"/>
    </source>
</evidence>
<gene>
    <name evidence="1" type="ORF">CCAX7_21130</name>
</gene>
<dbReference type="RefSeq" id="WP_165864477.1">
    <property type="nucleotide sequence ID" value="NZ_AP025739.1"/>
</dbReference>
<dbReference type="KEGG" id="ccot:CCAX7_21130"/>
<keyword evidence="2" id="KW-1185">Reference proteome</keyword>
<protein>
    <submittedName>
        <fullName evidence="1">Uncharacterized protein</fullName>
    </submittedName>
</protein>
<evidence type="ECO:0000313" key="2">
    <source>
        <dbReference type="Proteomes" id="UP000287394"/>
    </source>
</evidence>
<reference evidence="1 2" key="1">
    <citation type="journal article" date="2019" name="Int. J. Syst. Evol. Microbiol.">
        <title>Capsulimonas corticalis gen. nov., sp. nov., an aerobic capsulated bacterium, of a novel bacterial order, Capsulimonadales ord. nov., of the class Armatimonadia of the phylum Armatimonadetes.</title>
        <authorList>
            <person name="Li J."/>
            <person name="Kudo C."/>
            <person name="Tonouchi A."/>
        </authorList>
    </citation>
    <scope>NUCLEOTIDE SEQUENCE [LARGE SCALE GENOMIC DNA]</scope>
    <source>
        <strain evidence="1 2">AX-7</strain>
    </source>
</reference>
<sequence>MNSLKVVEIIDLSKSFDIAYPKTVSVASNGLDKIYVYERVSQSILCVQDQTEAD</sequence>
<accession>A0A402D1Z8</accession>
<dbReference type="AlphaFoldDB" id="A0A402D1Z8"/>
<name>A0A402D1Z8_9BACT</name>
<proteinExistence type="predicted"/>
<organism evidence="1 2">
    <name type="scientific">Capsulimonas corticalis</name>
    <dbReference type="NCBI Taxonomy" id="2219043"/>
    <lineage>
        <taxon>Bacteria</taxon>
        <taxon>Bacillati</taxon>
        <taxon>Armatimonadota</taxon>
        <taxon>Armatimonadia</taxon>
        <taxon>Capsulimonadales</taxon>
        <taxon>Capsulimonadaceae</taxon>
        <taxon>Capsulimonas</taxon>
    </lineage>
</organism>
<dbReference type="EMBL" id="AP025739">
    <property type="protein sequence ID" value="BDI30062.1"/>
    <property type="molecule type" value="Genomic_DNA"/>
</dbReference>
<dbReference type="Proteomes" id="UP000287394">
    <property type="component" value="Chromosome"/>
</dbReference>